<dbReference type="InterPro" id="IPR011006">
    <property type="entry name" value="CheY-like_superfamily"/>
</dbReference>
<comment type="caution">
    <text evidence="1">The sequence shown here is derived from an EMBL/GenBank/DDBJ whole genome shotgun (WGS) entry which is preliminary data.</text>
</comment>
<gene>
    <name evidence="1" type="ORF">S01H4_15762</name>
</gene>
<reference evidence="1" key="1">
    <citation type="journal article" date="2014" name="Front. Microbiol.">
        <title>High frequency of phylogenetically diverse reductive dehalogenase-homologous genes in deep subseafloor sedimentary metagenomes.</title>
        <authorList>
            <person name="Kawai M."/>
            <person name="Futagami T."/>
            <person name="Toyoda A."/>
            <person name="Takaki Y."/>
            <person name="Nishi S."/>
            <person name="Hori S."/>
            <person name="Arai W."/>
            <person name="Tsubouchi T."/>
            <person name="Morono Y."/>
            <person name="Uchiyama I."/>
            <person name="Ito T."/>
            <person name="Fujiyama A."/>
            <person name="Inagaki F."/>
            <person name="Takami H."/>
        </authorList>
    </citation>
    <scope>NUCLEOTIDE SEQUENCE</scope>
    <source>
        <strain evidence="1">Expedition CK06-06</strain>
    </source>
</reference>
<dbReference type="Gene3D" id="3.40.50.2300">
    <property type="match status" value="1"/>
</dbReference>
<evidence type="ECO:0008006" key="2">
    <source>
        <dbReference type="Google" id="ProtNLM"/>
    </source>
</evidence>
<organism evidence="1">
    <name type="scientific">marine sediment metagenome</name>
    <dbReference type="NCBI Taxonomy" id="412755"/>
    <lineage>
        <taxon>unclassified sequences</taxon>
        <taxon>metagenomes</taxon>
        <taxon>ecological metagenomes</taxon>
    </lineage>
</organism>
<proteinExistence type="predicted"/>
<dbReference type="SUPFAM" id="SSF52172">
    <property type="entry name" value="CheY-like"/>
    <property type="match status" value="1"/>
</dbReference>
<sequence>MKRDDSRFEISKIQVNHDDLEFPIQVFHNLMPFKVREILLVSSLYDAFIVEEEGLISEMVIGEYRHLLLSSPPRVTHVTSGEEALSKVKTQRYDLVITMSKNIAMDPFDFGRKIKKECPTLPVIILATDTADLHFCQQRVEEEGIDKAFFWYGDTSLFMAIVKYVEDKINVKYDTVNSNVQVIILLEDSIRDYSMLLPVIYSELVQQAQRSISEDLNEMQRLLRRRARPKILLTDNYDEGIELYEKYKTIF</sequence>
<evidence type="ECO:0000313" key="1">
    <source>
        <dbReference type="EMBL" id="GAG71447.1"/>
    </source>
</evidence>
<protein>
    <recommendedName>
        <fullName evidence="2">Response regulatory domain-containing protein</fullName>
    </recommendedName>
</protein>
<dbReference type="AlphaFoldDB" id="X1AQ22"/>
<name>X1AQ22_9ZZZZ</name>
<dbReference type="EMBL" id="BART01006907">
    <property type="protein sequence ID" value="GAG71447.1"/>
    <property type="molecule type" value="Genomic_DNA"/>
</dbReference>
<accession>X1AQ22</accession>